<evidence type="ECO:0000313" key="3">
    <source>
        <dbReference type="EMBL" id="OYO16379.1"/>
    </source>
</evidence>
<dbReference type="PRINTS" id="PR00081">
    <property type="entry name" value="GDHRDH"/>
</dbReference>
<dbReference type="RefSeq" id="WP_094404835.1">
    <property type="nucleotide sequence ID" value="NZ_NMVN01000011.1"/>
</dbReference>
<comment type="caution">
    <text evidence="3">The sequence shown here is derived from an EMBL/GenBank/DDBJ whole genome shotgun (WGS) entry which is preliminary data.</text>
</comment>
<dbReference type="Pfam" id="PF13561">
    <property type="entry name" value="adh_short_C2"/>
    <property type="match status" value="1"/>
</dbReference>
<dbReference type="AlphaFoldDB" id="A0A255GKN2"/>
<evidence type="ECO:0000256" key="1">
    <source>
        <dbReference type="ARBA" id="ARBA00006484"/>
    </source>
</evidence>
<dbReference type="PANTHER" id="PTHR43639">
    <property type="entry name" value="OXIDOREDUCTASE, SHORT-CHAIN DEHYDROGENASE/REDUCTASE FAMILY (AFU_ORTHOLOGUE AFUA_5G02870)"/>
    <property type="match status" value="1"/>
</dbReference>
<sequence>MNRHVLVTGSAGGIGAAIATAFNALGDRVTGLDARPGDGVQVVGDLATADIGDCWRRLTSEHGQVDLLVNAAGIYPATPLLDVDARIWDRVQQVNVRAPLLLTTAYARDAIAAGRGGSVVNISSGAALRARPGATPYCASKAALEMVTRGCAVELAEHGIRVNAVSPGFVTVDSEVNPVTPQYADAVSRNPLGRKGTPGEIADAVVWLASDAAGFITGEILRVDGGAAAGTTDLPLHAPALTSLQAGSGEGGAR</sequence>
<comment type="similarity">
    <text evidence="1">Belongs to the short-chain dehydrogenases/reductases (SDR) family.</text>
</comment>
<keyword evidence="4" id="KW-1185">Reference proteome</keyword>
<protein>
    <submittedName>
        <fullName evidence="3">Short-chain dehydrogenase</fullName>
    </submittedName>
</protein>
<dbReference type="InterPro" id="IPR002347">
    <property type="entry name" value="SDR_fam"/>
</dbReference>
<dbReference type="PANTHER" id="PTHR43639:SF1">
    <property type="entry name" value="SHORT-CHAIN DEHYDROGENASE_REDUCTASE FAMILY PROTEIN"/>
    <property type="match status" value="1"/>
</dbReference>
<gene>
    <name evidence="3" type="ORF">CGZ94_04130</name>
</gene>
<evidence type="ECO:0000256" key="2">
    <source>
        <dbReference type="ARBA" id="ARBA00023002"/>
    </source>
</evidence>
<evidence type="ECO:0000313" key="4">
    <source>
        <dbReference type="Proteomes" id="UP000215896"/>
    </source>
</evidence>
<dbReference type="SUPFAM" id="SSF51735">
    <property type="entry name" value="NAD(P)-binding Rossmann-fold domains"/>
    <property type="match status" value="1"/>
</dbReference>
<proteinExistence type="inferred from homology"/>
<reference evidence="3 4" key="1">
    <citation type="submission" date="2017-07" db="EMBL/GenBank/DDBJ databases">
        <title>Draft whole genome sequences of clinical Proprionibacteriaceae strains.</title>
        <authorList>
            <person name="Bernier A.-M."/>
            <person name="Bernard K."/>
            <person name="Domingo M.-C."/>
        </authorList>
    </citation>
    <scope>NUCLEOTIDE SEQUENCE [LARGE SCALE GENOMIC DNA]</scope>
    <source>
        <strain evidence="3 4">NML 030167</strain>
    </source>
</reference>
<organism evidence="3 4">
    <name type="scientific">Enemella evansiae</name>
    <dbReference type="NCBI Taxonomy" id="2016499"/>
    <lineage>
        <taxon>Bacteria</taxon>
        <taxon>Bacillati</taxon>
        <taxon>Actinomycetota</taxon>
        <taxon>Actinomycetes</taxon>
        <taxon>Propionibacteriales</taxon>
        <taxon>Propionibacteriaceae</taxon>
        <taxon>Enemella</taxon>
    </lineage>
</organism>
<dbReference type="CDD" id="cd05233">
    <property type="entry name" value="SDR_c"/>
    <property type="match status" value="1"/>
</dbReference>
<dbReference type="Gene3D" id="3.40.50.720">
    <property type="entry name" value="NAD(P)-binding Rossmann-like Domain"/>
    <property type="match status" value="1"/>
</dbReference>
<accession>A0A255GKN2</accession>
<name>A0A255GKN2_9ACTN</name>
<dbReference type="OrthoDB" id="154414at2"/>
<dbReference type="GO" id="GO:0016491">
    <property type="term" value="F:oxidoreductase activity"/>
    <property type="evidence" value="ECO:0007669"/>
    <property type="project" value="UniProtKB-KW"/>
</dbReference>
<keyword evidence="2" id="KW-0560">Oxidoreductase</keyword>
<dbReference type="Proteomes" id="UP000215896">
    <property type="component" value="Unassembled WGS sequence"/>
</dbReference>
<dbReference type="FunFam" id="3.40.50.720:FF:000084">
    <property type="entry name" value="Short-chain dehydrogenase reductase"/>
    <property type="match status" value="1"/>
</dbReference>
<dbReference type="InterPro" id="IPR036291">
    <property type="entry name" value="NAD(P)-bd_dom_sf"/>
</dbReference>
<dbReference type="EMBL" id="NMVO01000003">
    <property type="protein sequence ID" value="OYO16379.1"/>
    <property type="molecule type" value="Genomic_DNA"/>
</dbReference>
<dbReference type="PRINTS" id="PR00080">
    <property type="entry name" value="SDRFAMILY"/>
</dbReference>